<accession>A0A0G4HDP5</accession>
<feature type="signal peptide" evidence="2">
    <location>
        <begin position="1"/>
        <end position="19"/>
    </location>
</feature>
<dbReference type="InterPro" id="IPR038941">
    <property type="entry name" value="At4g14100-like"/>
</dbReference>
<dbReference type="EMBL" id="CDMZ01002358">
    <property type="protein sequence ID" value="CEM42012.1"/>
    <property type="molecule type" value="Genomic_DNA"/>
</dbReference>
<organism evidence="3">
    <name type="scientific">Chromera velia CCMP2878</name>
    <dbReference type="NCBI Taxonomy" id="1169474"/>
    <lineage>
        <taxon>Eukaryota</taxon>
        <taxon>Sar</taxon>
        <taxon>Alveolata</taxon>
        <taxon>Colpodellida</taxon>
        <taxon>Chromeraceae</taxon>
        <taxon>Chromera</taxon>
    </lineage>
</organism>
<protein>
    <submittedName>
        <fullName evidence="3">Uncharacterized protein</fullName>
    </submittedName>
</protein>
<evidence type="ECO:0000256" key="2">
    <source>
        <dbReference type="SAM" id="SignalP"/>
    </source>
</evidence>
<proteinExistence type="predicted"/>
<dbReference type="VEuPathDB" id="CryptoDB:Cvel_26447"/>
<dbReference type="PANTHER" id="PTHR33880">
    <property type="entry name" value="EXPRESSED PROTEIN"/>
    <property type="match status" value="1"/>
</dbReference>
<feature type="chain" id="PRO_5005191709" evidence="2">
    <location>
        <begin position="20"/>
        <end position="251"/>
    </location>
</feature>
<feature type="compositionally biased region" description="Basic and acidic residues" evidence="1">
    <location>
        <begin position="188"/>
        <end position="197"/>
    </location>
</feature>
<dbReference type="PANTHER" id="PTHR33880:SF19">
    <property type="entry name" value="EXPRESSED PROTEIN"/>
    <property type="match status" value="1"/>
</dbReference>
<sequence>MTALRLFVSLSLASPLVFAQGEKNATVSRPPDPVWPDLFHASLFRNRNESLAMIDLYYDWKGGRNANIVKSQQGKTGTLYDIEYNNQTSFYFNREKNTCKTITFSVGILRPNWLEGAEFLGEETVNTFECWKWTKADFITYWQDKKSGRPIRWRFFDGVQVEVMEWNEGRELGDEEWQAPKVCFEPQEKNAKNEKKSAGSSPLLLRDRRNDGTSFGVLSVISSALGWGGKQKFHLTEDESHQKRTENVVLQ</sequence>
<keyword evidence="2" id="KW-0732">Signal</keyword>
<evidence type="ECO:0000313" key="3">
    <source>
        <dbReference type="EMBL" id="CEM42012.1"/>
    </source>
</evidence>
<dbReference type="AlphaFoldDB" id="A0A0G4HDP5"/>
<feature type="region of interest" description="Disordered" evidence="1">
    <location>
        <begin position="188"/>
        <end position="207"/>
    </location>
</feature>
<gene>
    <name evidence="3" type="ORF">Cvel_26447</name>
</gene>
<reference evidence="3" key="1">
    <citation type="submission" date="2014-11" db="EMBL/GenBank/DDBJ databases">
        <authorList>
            <person name="Otto D Thomas"/>
            <person name="Naeem Raeece"/>
        </authorList>
    </citation>
    <scope>NUCLEOTIDE SEQUENCE</scope>
</reference>
<evidence type="ECO:0000256" key="1">
    <source>
        <dbReference type="SAM" id="MobiDB-lite"/>
    </source>
</evidence>
<name>A0A0G4HDP5_9ALVE</name>